<accession>A0ABQ4F1C3</accession>
<evidence type="ECO:0000313" key="2">
    <source>
        <dbReference type="EMBL" id="GIH00709.1"/>
    </source>
</evidence>
<reference evidence="2 3" key="1">
    <citation type="submission" date="2021-01" db="EMBL/GenBank/DDBJ databases">
        <title>Whole genome shotgun sequence of Plantactinospora mayteni NBRC 109088.</title>
        <authorList>
            <person name="Komaki H."/>
            <person name="Tamura T."/>
        </authorList>
    </citation>
    <scope>NUCLEOTIDE SEQUENCE [LARGE SCALE GENOMIC DNA]</scope>
    <source>
        <strain evidence="2 3">NBRC 109088</strain>
    </source>
</reference>
<keyword evidence="1" id="KW-0472">Membrane</keyword>
<keyword evidence="1" id="KW-1133">Transmembrane helix</keyword>
<dbReference type="EMBL" id="BONX01000057">
    <property type="protein sequence ID" value="GIH00709.1"/>
    <property type="molecule type" value="Genomic_DNA"/>
</dbReference>
<feature type="transmembrane region" description="Helical" evidence="1">
    <location>
        <begin position="6"/>
        <end position="27"/>
    </location>
</feature>
<comment type="caution">
    <text evidence="2">The sequence shown here is derived from an EMBL/GenBank/DDBJ whole genome shotgun (WGS) entry which is preliminary data.</text>
</comment>
<feature type="transmembrane region" description="Helical" evidence="1">
    <location>
        <begin position="78"/>
        <end position="96"/>
    </location>
</feature>
<feature type="transmembrane region" description="Helical" evidence="1">
    <location>
        <begin position="153"/>
        <end position="178"/>
    </location>
</feature>
<name>A0ABQ4F1C3_9ACTN</name>
<evidence type="ECO:0000313" key="3">
    <source>
        <dbReference type="Proteomes" id="UP000621500"/>
    </source>
</evidence>
<proteinExistence type="predicted"/>
<dbReference type="RefSeq" id="WP_203862006.1">
    <property type="nucleotide sequence ID" value="NZ_BAAAZQ010000030.1"/>
</dbReference>
<dbReference type="Proteomes" id="UP000621500">
    <property type="component" value="Unassembled WGS sequence"/>
</dbReference>
<feature type="transmembrane region" description="Helical" evidence="1">
    <location>
        <begin position="103"/>
        <end position="120"/>
    </location>
</feature>
<keyword evidence="1" id="KW-0812">Transmembrane</keyword>
<protein>
    <submittedName>
        <fullName evidence="2">Uncharacterized protein</fullName>
    </submittedName>
</protein>
<feature type="transmembrane region" description="Helical" evidence="1">
    <location>
        <begin position="126"/>
        <end position="146"/>
    </location>
</feature>
<organism evidence="2 3">
    <name type="scientific">Plantactinospora mayteni</name>
    <dbReference type="NCBI Taxonomy" id="566021"/>
    <lineage>
        <taxon>Bacteria</taxon>
        <taxon>Bacillati</taxon>
        <taxon>Actinomycetota</taxon>
        <taxon>Actinomycetes</taxon>
        <taxon>Micromonosporales</taxon>
        <taxon>Micromonosporaceae</taxon>
        <taxon>Plantactinospora</taxon>
    </lineage>
</organism>
<evidence type="ECO:0000256" key="1">
    <source>
        <dbReference type="SAM" id="Phobius"/>
    </source>
</evidence>
<sequence length="180" mass="18705">MLAEHVRDAAMTAVIFGFFASSWFGWAQEAPPPRWRKPLIAGSVGSLLVAVAGGLLAWQDWSTGSVFDSAETARNFGILVGIEFGLAGLGAGLLSIRKRGRELVSAWIALVVGVHFFPLAEMINFPLVHVAGVLVTLAALVAVPVARKRALRVSAVTGLGTGAGLLVAAVAALAIALFGY</sequence>
<gene>
    <name evidence="2" type="ORF">Pma05_72810</name>
</gene>
<keyword evidence="3" id="KW-1185">Reference proteome</keyword>
<feature type="transmembrane region" description="Helical" evidence="1">
    <location>
        <begin position="39"/>
        <end position="58"/>
    </location>
</feature>